<name>A0ABT9I4F4_9GAMM</name>
<accession>A0ABT9I4F4</accession>
<dbReference type="RefSeq" id="WP_305977164.1">
    <property type="nucleotide sequence ID" value="NZ_JAPJDZ010000082.1"/>
</dbReference>
<organism evidence="1 2">
    <name type="scientific">Rheinheimera baltica</name>
    <dbReference type="NCBI Taxonomy" id="67576"/>
    <lineage>
        <taxon>Bacteria</taxon>
        <taxon>Pseudomonadati</taxon>
        <taxon>Pseudomonadota</taxon>
        <taxon>Gammaproteobacteria</taxon>
        <taxon>Chromatiales</taxon>
        <taxon>Chromatiaceae</taxon>
        <taxon>Rheinheimera</taxon>
    </lineage>
</organism>
<comment type="caution">
    <text evidence="1">The sequence shown here is derived from an EMBL/GenBank/DDBJ whole genome shotgun (WGS) entry which is preliminary data.</text>
</comment>
<reference evidence="1 2" key="1">
    <citation type="submission" date="2022-11" db="EMBL/GenBank/DDBJ databases">
        <title>Viruses from the air-sea interface of a natural surface slick.</title>
        <authorList>
            <person name="Rahlff J."/>
            <person name="Holmfeldt K."/>
        </authorList>
    </citation>
    <scope>NUCLEOTIDE SEQUENCE [LARGE SCALE GENOMIC DNA]</scope>
    <source>
        <strain evidence="1 2">SMS4</strain>
    </source>
</reference>
<evidence type="ECO:0000313" key="1">
    <source>
        <dbReference type="EMBL" id="MDP5137973.1"/>
    </source>
</evidence>
<gene>
    <name evidence="1" type="ORF">ORJ04_18650</name>
</gene>
<evidence type="ECO:0008006" key="3">
    <source>
        <dbReference type="Google" id="ProtNLM"/>
    </source>
</evidence>
<dbReference type="Proteomes" id="UP001231109">
    <property type="component" value="Unassembled WGS sequence"/>
</dbReference>
<evidence type="ECO:0000313" key="2">
    <source>
        <dbReference type="Proteomes" id="UP001231109"/>
    </source>
</evidence>
<protein>
    <recommendedName>
        <fullName evidence="3">(Na+)-NQR maturation NqrM</fullName>
    </recommendedName>
</protein>
<dbReference type="EMBL" id="JAPJDZ010000082">
    <property type="protein sequence ID" value="MDP5137973.1"/>
    <property type="molecule type" value="Genomic_DNA"/>
</dbReference>
<sequence>MFEFIAALIVIALAILGMSLRFIACGRHLKRSCGGITNLKKFMGFTPCELCTKNTANCRRRSTPSPD</sequence>
<keyword evidence="2" id="KW-1185">Reference proteome</keyword>
<proteinExistence type="predicted"/>